<dbReference type="InParanoid" id="A0A0D2A0C1"/>
<dbReference type="SMART" id="SM00343">
    <property type="entry name" value="ZnF_C2HC"/>
    <property type="match status" value="3"/>
</dbReference>
<dbReference type="Pfam" id="PF00098">
    <property type="entry name" value="zf-CCHC"/>
    <property type="match status" value="2"/>
</dbReference>
<feature type="domain" description="CCHC-type" evidence="2">
    <location>
        <begin position="168"/>
        <end position="182"/>
    </location>
</feature>
<evidence type="ECO:0000313" key="3">
    <source>
        <dbReference type="EMBL" id="KIW00053.1"/>
    </source>
</evidence>
<dbReference type="SUPFAM" id="SSF57756">
    <property type="entry name" value="Retrovirus zinc finger-like domains"/>
    <property type="match status" value="1"/>
</dbReference>
<name>A0A0D2A0C1_9PEZI</name>
<accession>A0A0D2A0C1</accession>
<dbReference type="VEuPathDB" id="FungiDB:PV09_08400"/>
<reference evidence="3 4" key="1">
    <citation type="submission" date="2015-01" db="EMBL/GenBank/DDBJ databases">
        <title>The Genome Sequence of Ochroconis gallopava CBS43764.</title>
        <authorList>
            <consortium name="The Broad Institute Genomics Platform"/>
            <person name="Cuomo C."/>
            <person name="de Hoog S."/>
            <person name="Gorbushina A."/>
            <person name="Stielow B."/>
            <person name="Teixiera M."/>
            <person name="Abouelleil A."/>
            <person name="Chapman S.B."/>
            <person name="Priest M."/>
            <person name="Young S.K."/>
            <person name="Wortman J."/>
            <person name="Nusbaum C."/>
            <person name="Birren B."/>
        </authorList>
    </citation>
    <scope>NUCLEOTIDE SEQUENCE [LARGE SCALE GENOMIC DNA]</scope>
    <source>
        <strain evidence="3 4">CBS 43764</strain>
    </source>
</reference>
<evidence type="ECO:0000256" key="1">
    <source>
        <dbReference type="PROSITE-ProRule" id="PRU00047"/>
    </source>
</evidence>
<keyword evidence="1" id="KW-0479">Metal-binding</keyword>
<protein>
    <recommendedName>
        <fullName evidence="2">CCHC-type domain-containing protein</fullName>
    </recommendedName>
</protein>
<dbReference type="Gene3D" id="4.10.60.10">
    <property type="entry name" value="Zinc finger, CCHC-type"/>
    <property type="match status" value="1"/>
</dbReference>
<dbReference type="Proteomes" id="UP000053259">
    <property type="component" value="Unassembled WGS sequence"/>
</dbReference>
<dbReference type="OrthoDB" id="8026949at2759"/>
<dbReference type="PROSITE" id="PS50158">
    <property type="entry name" value="ZF_CCHC"/>
    <property type="match status" value="2"/>
</dbReference>
<dbReference type="GO" id="GO:0008270">
    <property type="term" value="F:zinc ion binding"/>
    <property type="evidence" value="ECO:0007669"/>
    <property type="project" value="UniProtKB-KW"/>
</dbReference>
<dbReference type="HOGENOM" id="CLU_837297_0_0_1"/>
<dbReference type="GO" id="GO:0003676">
    <property type="term" value="F:nucleic acid binding"/>
    <property type="evidence" value="ECO:0007669"/>
    <property type="project" value="InterPro"/>
</dbReference>
<sequence length="332" mass="37508">MRAQTTRDHYTSHPYAAPKELRTKEVFCGTCESSFPKSRWVEHKHSEEHKNAKLCLDIKATQGKVRASNNLTNDSINPWLGGSSKTAILSLTKIYDKFDNSWGKPAVLFVNTGLDWTQHGGLTLNANKGYGFTNQARPSGKKRRSDICFKCGNPGHFAIVCNEKNLICFFCKNPGHMRRDCPIWWEKLRDTGYYPRYGQLSCHNYYGQHFGTNIADASVMNNHGPTGCPNTKHQGGMQHYNGTSFGHVSNAYPAIPYLHEVRCLKCNERGHEHGSCPLETSDNVEVDEQKISGVDTNVSSNFPPFKSRWDVTPEQMAAEREWLRKASHVLEP</sequence>
<keyword evidence="4" id="KW-1185">Reference proteome</keyword>
<dbReference type="RefSeq" id="XP_016209922.1">
    <property type="nucleotide sequence ID" value="XM_016362287.1"/>
</dbReference>
<gene>
    <name evidence="3" type="ORF">PV09_08400</name>
</gene>
<dbReference type="GeneID" id="27316373"/>
<keyword evidence="1" id="KW-0863">Zinc-finger</keyword>
<dbReference type="EMBL" id="KN847568">
    <property type="protein sequence ID" value="KIW00053.1"/>
    <property type="molecule type" value="Genomic_DNA"/>
</dbReference>
<keyword evidence="1" id="KW-0862">Zinc</keyword>
<feature type="domain" description="CCHC-type" evidence="2">
    <location>
        <begin position="148"/>
        <end position="163"/>
    </location>
</feature>
<dbReference type="AlphaFoldDB" id="A0A0D2A0C1"/>
<dbReference type="STRING" id="253628.A0A0D2A0C1"/>
<proteinExistence type="predicted"/>
<organism evidence="3 4">
    <name type="scientific">Verruconis gallopava</name>
    <dbReference type="NCBI Taxonomy" id="253628"/>
    <lineage>
        <taxon>Eukaryota</taxon>
        <taxon>Fungi</taxon>
        <taxon>Dikarya</taxon>
        <taxon>Ascomycota</taxon>
        <taxon>Pezizomycotina</taxon>
        <taxon>Dothideomycetes</taxon>
        <taxon>Pleosporomycetidae</taxon>
        <taxon>Venturiales</taxon>
        <taxon>Sympoventuriaceae</taxon>
        <taxon>Verruconis</taxon>
    </lineage>
</organism>
<dbReference type="InterPro" id="IPR001878">
    <property type="entry name" value="Znf_CCHC"/>
</dbReference>
<evidence type="ECO:0000313" key="4">
    <source>
        <dbReference type="Proteomes" id="UP000053259"/>
    </source>
</evidence>
<dbReference type="InterPro" id="IPR036875">
    <property type="entry name" value="Znf_CCHC_sf"/>
</dbReference>
<evidence type="ECO:0000259" key="2">
    <source>
        <dbReference type="PROSITE" id="PS50158"/>
    </source>
</evidence>